<reference evidence="1 2" key="1">
    <citation type="submission" date="2018-11" db="EMBL/GenBank/DDBJ databases">
        <title>Whole genome sequence of Streptomyces paromomycinus NBRC 15454(T).</title>
        <authorList>
            <person name="Komaki H."/>
            <person name="Tamura T."/>
        </authorList>
    </citation>
    <scope>NUCLEOTIDE SEQUENCE [LARGE SCALE GENOMIC DNA]</scope>
    <source>
        <strain evidence="1 2">NBRC 15454</strain>
    </source>
</reference>
<dbReference type="EMBL" id="BHZD01000001">
    <property type="protein sequence ID" value="GCD41983.1"/>
    <property type="molecule type" value="Genomic_DNA"/>
</dbReference>
<gene>
    <name evidence="1" type="ORF">GKJPGBOP_01641</name>
</gene>
<sequence length="199" mass="22388">MGYGFPTAKFFRIINRQTGVCLSAASGGTTYVDASHMAGGGSYSHTNDQHLAVGLVKNTRGEVWFFDDRERRSFDEAWCLVNANRDIRSAYTLHAGPRNESTITYGPDDLGLIGWGQKGQTQWEAGDGRIWPAPRRDKFVTVLWDGRKHRVGLADRADENQRWTFQEVELPGEAVPTERLGIYDQGPPGTDPLKWRTRM</sequence>
<accession>A0A401VY28</accession>
<proteinExistence type="predicted"/>
<comment type="caution">
    <text evidence="1">The sequence shown here is derived from an EMBL/GenBank/DDBJ whole genome shotgun (WGS) entry which is preliminary data.</text>
</comment>
<name>A0A401VY28_STREY</name>
<dbReference type="Proteomes" id="UP000286746">
    <property type="component" value="Unassembled WGS sequence"/>
</dbReference>
<keyword evidence="2" id="KW-1185">Reference proteome</keyword>
<evidence type="ECO:0000313" key="2">
    <source>
        <dbReference type="Proteomes" id="UP000286746"/>
    </source>
</evidence>
<protein>
    <recommendedName>
        <fullName evidence="3">Ricin B lectin domain-containing protein</fullName>
    </recommendedName>
</protein>
<evidence type="ECO:0000313" key="1">
    <source>
        <dbReference type="EMBL" id="GCD41983.1"/>
    </source>
</evidence>
<dbReference type="RefSeq" id="WP_125053251.1">
    <property type="nucleotide sequence ID" value="NZ_BHZD01000001.1"/>
</dbReference>
<organism evidence="1 2">
    <name type="scientific">Streptomyces paromomycinus</name>
    <name type="common">Streptomyces rimosus subsp. paromomycinus</name>
    <dbReference type="NCBI Taxonomy" id="92743"/>
    <lineage>
        <taxon>Bacteria</taxon>
        <taxon>Bacillati</taxon>
        <taxon>Actinomycetota</taxon>
        <taxon>Actinomycetes</taxon>
        <taxon>Kitasatosporales</taxon>
        <taxon>Streptomycetaceae</taxon>
        <taxon>Streptomyces</taxon>
    </lineage>
</organism>
<evidence type="ECO:0008006" key="3">
    <source>
        <dbReference type="Google" id="ProtNLM"/>
    </source>
</evidence>
<dbReference type="AlphaFoldDB" id="A0A401VY28"/>